<dbReference type="SUPFAM" id="SSF81345">
    <property type="entry name" value="ABC transporter involved in vitamin B12 uptake, BtuC"/>
    <property type="match status" value="1"/>
</dbReference>
<feature type="transmembrane region" description="Helical" evidence="8">
    <location>
        <begin position="90"/>
        <end position="109"/>
    </location>
</feature>
<evidence type="ECO:0000313" key="9">
    <source>
        <dbReference type="EMBL" id="SDE64048.1"/>
    </source>
</evidence>
<comment type="subcellular location">
    <subcellularLocation>
        <location evidence="1">Cell membrane</location>
        <topology evidence="1">Multi-pass membrane protein</topology>
    </subcellularLocation>
</comment>
<evidence type="ECO:0000256" key="4">
    <source>
        <dbReference type="ARBA" id="ARBA00022475"/>
    </source>
</evidence>
<gene>
    <name evidence="9" type="ORF">SAMN05661003_12119</name>
</gene>
<feature type="transmembrane region" description="Helical" evidence="8">
    <location>
        <begin position="115"/>
        <end position="134"/>
    </location>
</feature>
<feature type="transmembrane region" description="Helical" evidence="8">
    <location>
        <begin position="277"/>
        <end position="296"/>
    </location>
</feature>
<evidence type="ECO:0000256" key="5">
    <source>
        <dbReference type="ARBA" id="ARBA00022692"/>
    </source>
</evidence>
<dbReference type="OrthoDB" id="9782305at2"/>
<feature type="transmembrane region" description="Helical" evidence="8">
    <location>
        <begin position="146"/>
        <end position="168"/>
    </location>
</feature>
<dbReference type="AlphaFoldDB" id="A0A1G7EK99"/>
<evidence type="ECO:0000256" key="2">
    <source>
        <dbReference type="ARBA" id="ARBA00007935"/>
    </source>
</evidence>
<dbReference type="STRING" id="57664.SAMN05661003_12119"/>
<dbReference type="GO" id="GO:0022857">
    <property type="term" value="F:transmembrane transporter activity"/>
    <property type="evidence" value="ECO:0007669"/>
    <property type="project" value="InterPro"/>
</dbReference>
<keyword evidence="10" id="KW-1185">Reference proteome</keyword>
<evidence type="ECO:0000256" key="6">
    <source>
        <dbReference type="ARBA" id="ARBA00022989"/>
    </source>
</evidence>
<dbReference type="CDD" id="cd06550">
    <property type="entry name" value="TM_ABC_iron-siderophores_like"/>
    <property type="match status" value="1"/>
</dbReference>
<evidence type="ECO:0000256" key="8">
    <source>
        <dbReference type="SAM" id="Phobius"/>
    </source>
</evidence>
<evidence type="ECO:0000256" key="7">
    <source>
        <dbReference type="ARBA" id="ARBA00023136"/>
    </source>
</evidence>
<dbReference type="Proteomes" id="UP000243205">
    <property type="component" value="Unassembled WGS sequence"/>
</dbReference>
<feature type="transmembrane region" description="Helical" evidence="8">
    <location>
        <begin position="62"/>
        <end position="83"/>
    </location>
</feature>
<feature type="transmembrane region" description="Helical" evidence="8">
    <location>
        <begin position="303"/>
        <end position="323"/>
    </location>
</feature>
<accession>A0A1G7EK99</accession>
<keyword evidence="3" id="KW-0813">Transport</keyword>
<keyword evidence="5 8" id="KW-0812">Transmembrane</keyword>
<dbReference type="PANTHER" id="PTHR30472:SF25">
    <property type="entry name" value="ABC TRANSPORTER PERMEASE PROTEIN MJ0876-RELATED"/>
    <property type="match status" value="1"/>
</dbReference>
<dbReference type="RefSeq" id="WP_092080403.1">
    <property type="nucleotide sequence ID" value="NZ_FNAQ01000021.1"/>
</dbReference>
<reference evidence="10" key="1">
    <citation type="submission" date="2016-10" db="EMBL/GenBank/DDBJ databases">
        <authorList>
            <person name="Varghese N."/>
            <person name="Submissions S."/>
        </authorList>
    </citation>
    <scope>NUCLEOTIDE SEQUENCE [LARGE SCALE GENOMIC DNA]</scope>
    <source>
        <strain evidence="10">DSM 8987</strain>
    </source>
</reference>
<name>A0A1G7EK99_9BACT</name>
<evidence type="ECO:0000256" key="3">
    <source>
        <dbReference type="ARBA" id="ARBA00022448"/>
    </source>
</evidence>
<organism evidence="9 10">
    <name type="scientific">Desulfuromonas thiophila</name>
    <dbReference type="NCBI Taxonomy" id="57664"/>
    <lineage>
        <taxon>Bacteria</taxon>
        <taxon>Pseudomonadati</taxon>
        <taxon>Thermodesulfobacteriota</taxon>
        <taxon>Desulfuromonadia</taxon>
        <taxon>Desulfuromonadales</taxon>
        <taxon>Desulfuromonadaceae</taxon>
        <taxon>Desulfuromonas</taxon>
    </lineage>
</organism>
<proteinExistence type="inferred from homology"/>
<dbReference type="Gene3D" id="1.10.3470.10">
    <property type="entry name" value="ABC transporter involved in vitamin B12 uptake, BtuC"/>
    <property type="match status" value="1"/>
</dbReference>
<keyword evidence="4" id="KW-1003">Cell membrane</keyword>
<feature type="transmembrane region" description="Helical" evidence="8">
    <location>
        <begin position="188"/>
        <end position="207"/>
    </location>
</feature>
<dbReference type="EMBL" id="FNAQ01000021">
    <property type="protein sequence ID" value="SDE64048.1"/>
    <property type="molecule type" value="Genomic_DNA"/>
</dbReference>
<dbReference type="InterPro" id="IPR000522">
    <property type="entry name" value="ABC_transptr_permease_BtuC"/>
</dbReference>
<dbReference type="Pfam" id="PF01032">
    <property type="entry name" value="FecCD"/>
    <property type="match status" value="1"/>
</dbReference>
<dbReference type="GO" id="GO:0005886">
    <property type="term" value="C:plasma membrane"/>
    <property type="evidence" value="ECO:0007669"/>
    <property type="project" value="UniProtKB-SubCell"/>
</dbReference>
<comment type="similarity">
    <text evidence="2">Belongs to the binding-protein-dependent transport system permease family. FecCD subfamily.</text>
</comment>
<dbReference type="PANTHER" id="PTHR30472">
    <property type="entry name" value="FERRIC ENTEROBACTIN TRANSPORT SYSTEM PERMEASE PROTEIN"/>
    <property type="match status" value="1"/>
</dbReference>
<evidence type="ECO:0000256" key="1">
    <source>
        <dbReference type="ARBA" id="ARBA00004651"/>
    </source>
</evidence>
<keyword evidence="7 8" id="KW-0472">Membrane</keyword>
<protein>
    <submittedName>
        <fullName evidence="9">Iron complex transport system permease protein</fullName>
    </submittedName>
</protein>
<dbReference type="FunFam" id="1.10.3470.10:FF:000001">
    <property type="entry name" value="Vitamin B12 ABC transporter permease BtuC"/>
    <property type="match status" value="1"/>
</dbReference>
<keyword evidence="6 8" id="KW-1133">Transmembrane helix</keyword>
<dbReference type="InterPro" id="IPR037294">
    <property type="entry name" value="ABC_BtuC-like"/>
</dbReference>
<feature type="transmembrane region" description="Helical" evidence="8">
    <location>
        <begin position="237"/>
        <end position="265"/>
    </location>
</feature>
<sequence length="329" mass="34127">MRRSLVRAWLPLCLLCLLLAALFSLVSGTLDLSPAQVLRLLLAPEGTAVEQVVLWQVRLPRLLLAGLVGASLALSGSVFQAVLRNPLADPYLLGISGGAALGAVLALVLKLRFFAALPLAAFVGALAALALVYLVAQAQQASGPTLILAGVMVGSLATAVLLFLLWLIPADPLRSAVFWLAGNLAHAPPGWLSWAAAGCALCGLFLWRQAPLLDLFTQGEDVAADLGVDVGRARLQLFCAAGLLVATAVALAGLVGFVGLVVPHAARLLWGPAHRRLLPAAALLGAAFLILADAVARSLLAPAEVPVGVFTALIGAPLFLYLLRWRGQA</sequence>
<evidence type="ECO:0000313" key="10">
    <source>
        <dbReference type="Proteomes" id="UP000243205"/>
    </source>
</evidence>